<organism evidence="3 4">
    <name type="scientific">Terrimonas rubra</name>
    <dbReference type="NCBI Taxonomy" id="1035890"/>
    <lineage>
        <taxon>Bacteria</taxon>
        <taxon>Pseudomonadati</taxon>
        <taxon>Bacteroidota</taxon>
        <taxon>Chitinophagia</taxon>
        <taxon>Chitinophagales</taxon>
        <taxon>Chitinophagaceae</taxon>
        <taxon>Terrimonas</taxon>
    </lineage>
</organism>
<reference evidence="4" key="1">
    <citation type="journal article" date="2019" name="Int. J. Syst. Evol. Microbiol.">
        <title>The Global Catalogue of Microorganisms (GCM) 10K type strain sequencing project: providing services to taxonomists for standard genome sequencing and annotation.</title>
        <authorList>
            <consortium name="The Broad Institute Genomics Platform"/>
            <consortium name="The Broad Institute Genome Sequencing Center for Infectious Disease"/>
            <person name="Wu L."/>
            <person name="Ma J."/>
        </authorList>
    </citation>
    <scope>NUCLEOTIDE SEQUENCE [LARGE SCALE GENOMIC DNA]</scope>
    <source>
        <strain evidence="4">KCTC 23299</strain>
    </source>
</reference>
<evidence type="ECO:0000313" key="4">
    <source>
        <dbReference type="Proteomes" id="UP001597511"/>
    </source>
</evidence>
<keyword evidence="4" id="KW-1185">Reference proteome</keyword>
<sequence>MFWDAAIDYFGNRPFFTEDSFSFKIIVLTVTSFFSFFLYPLSICIWFGKFLPGKVVRALLLCILCLPFIIFFRYLLQEIISQQLFGFGNYFNSVSIKYYFQDNLYFAVLFSCFGLVYFFVHYTRVSERRQASLAIAAKESELAFLKSQINPHFLFNTLNSIYTLIYKKDDNALFATEKLSSLLRYALYEEKTEVVLETEIDHLKDYIELQRLRFDDAVAINMDVENIDDTLLICPHLLISLAENAFKHGDFSDPGTPLTIKASTNDNTLVFHIKNKKANKPVMHGGIGLQNIKRRLALLYENKHTCQISESDQQFSVTLTIVL</sequence>
<gene>
    <name evidence="3" type="ORF">ACFS6H_05985</name>
</gene>
<dbReference type="SUPFAM" id="SSF55874">
    <property type="entry name" value="ATPase domain of HSP90 chaperone/DNA topoisomerase II/histidine kinase"/>
    <property type="match status" value="1"/>
</dbReference>
<keyword evidence="3" id="KW-0808">Transferase</keyword>
<protein>
    <submittedName>
        <fullName evidence="3">Sensor histidine kinase</fullName>
        <ecNumber evidence="3">2.7.13.3</ecNumber>
    </submittedName>
</protein>
<dbReference type="InterPro" id="IPR036890">
    <property type="entry name" value="HATPase_C_sf"/>
</dbReference>
<keyword evidence="1" id="KW-0812">Transmembrane</keyword>
<comment type="caution">
    <text evidence="3">The sequence shown here is derived from an EMBL/GenBank/DDBJ whole genome shotgun (WGS) entry which is preliminary data.</text>
</comment>
<dbReference type="EMBL" id="JBHUOZ010000001">
    <property type="protein sequence ID" value="MFD2919257.1"/>
    <property type="molecule type" value="Genomic_DNA"/>
</dbReference>
<name>A0ABW6A3C4_9BACT</name>
<evidence type="ECO:0000313" key="3">
    <source>
        <dbReference type="EMBL" id="MFD2919257.1"/>
    </source>
</evidence>
<dbReference type="Gene3D" id="3.30.565.10">
    <property type="entry name" value="Histidine kinase-like ATPase, C-terminal domain"/>
    <property type="match status" value="1"/>
</dbReference>
<keyword evidence="3" id="KW-0418">Kinase</keyword>
<feature type="domain" description="Signal transduction histidine kinase internal region" evidence="2">
    <location>
        <begin position="141"/>
        <end position="217"/>
    </location>
</feature>
<dbReference type="InterPro" id="IPR010559">
    <property type="entry name" value="Sig_transdc_His_kin_internal"/>
</dbReference>
<dbReference type="Pfam" id="PF06580">
    <property type="entry name" value="His_kinase"/>
    <property type="match status" value="1"/>
</dbReference>
<dbReference type="PANTHER" id="PTHR34220">
    <property type="entry name" value="SENSOR HISTIDINE KINASE YPDA"/>
    <property type="match status" value="1"/>
</dbReference>
<feature type="transmembrane region" description="Helical" evidence="1">
    <location>
        <begin position="25"/>
        <end position="48"/>
    </location>
</feature>
<dbReference type="EC" id="2.7.13.3" evidence="3"/>
<evidence type="ECO:0000259" key="2">
    <source>
        <dbReference type="Pfam" id="PF06580"/>
    </source>
</evidence>
<evidence type="ECO:0000256" key="1">
    <source>
        <dbReference type="SAM" id="Phobius"/>
    </source>
</evidence>
<dbReference type="GO" id="GO:0004673">
    <property type="term" value="F:protein histidine kinase activity"/>
    <property type="evidence" value="ECO:0007669"/>
    <property type="project" value="UniProtKB-EC"/>
</dbReference>
<accession>A0ABW6A3C4</accession>
<dbReference type="Proteomes" id="UP001597511">
    <property type="component" value="Unassembled WGS sequence"/>
</dbReference>
<dbReference type="InterPro" id="IPR050640">
    <property type="entry name" value="Bact_2-comp_sensor_kinase"/>
</dbReference>
<dbReference type="PANTHER" id="PTHR34220:SF7">
    <property type="entry name" value="SENSOR HISTIDINE KINASE YPDA"/>
    <property type="match status" value="1"/>
</dbReference>
<dbReference type="RefSeq" id="WP_386096266.1">
    <property type="nucleotide sequence ID" value="NZ_JBHUOZ010000001.1"/>
</dbReference>
<feature type="transmembrane region" description="Helical" evidence="1">
    <location>
        <begin position="103"/>
        <end position="120"/>
    </location>
</feature>
<feature type="transmembrane region" description="Helical" evidence="1">
    <location>
        <begin position="55"/>
        <end position="76"/>
    </location>
</feature>
<keyword evidence="1" id="KW-1133">Transmembrane helix</keyword>
<keyword evidence="1" id="KW-0472">Membrane</keyword>
<proteinExistence type="predicted"/>